<reference evidence="1 2" key="1">
    <citation type="submission" date="2020-01" db="EMBL/GenBank/DDBJ databases">
        <title>Identification and distribution of gene clusters putatively required for synthesis of sphingolipid metabolism inhibitors in phylogenetically diverse species of the filamentous fungus Fusarium.</title>
        <authorList>
            <person name="Kim H.-S."/>
            <person name="Busman M."/>
            <person name="Brown D.W."/>
            <person name="Divon H."/>
            <person name="Uhlig S."/>
            <person name="Proctor R.H."/>
        </authorList>
    </citation>
    <scope>NUCLEOTIDE SEQUENCE [LARGE SCALE GENOMIC DNA]</scope>
    <source>
        <strain evidence="1 2">NRRL 20459</strain>
    </source>
</reference>
<comment type="caution">
    <text evidence="1">The sequence shown here is derived from an EMBL/GenBank/DDBJ whole genome shotgun (WGS) entry which is preliminary data.</text>
</comment>
<evidence type="ECO:0000313" key="1">
    <source>
        <dbReference type="EMBL" id="KAF4467126.1"/>
    </source>
</evidence>
<name>A0A8H4LDS4_9HYPO</name>
<dbReference type="Proteomes" id="UP000554235">
    <property type="component" value="Unassembled WGS sequence"/>
</dbReference>
<organism evidence="1 2">
    <name type="scientific">Fusarium albosuccineum</name>
    <dbReference type="NCBI Taxonomy" id="1237068"/>
    <lineage>
        <taxon>Eukaryota</taxon>
        <taxon>Fungi</taxon>
        <taxon>Dikarya</taxon>
        <taxon>Ascomycota</taxon>
        <taxon>Pezizomycotina</taxon>
        <taxon>Sordariomycetes</taxon>
        <taxon>Hypocreomycetidae</taxon>
        <taxon>Hypocreales</taxon>
        <taxon>Nectriaceae</taxon>
        <taxon>Fusarium</taxon>
        <taxon>Fusarium decemcellulare species complex</taxon>
    </lineage>
</organism>
<dbReference type="EMBL" id="JAADYS010000781">
    <property type="protein sequence ID" value="KAF4467126.1"/>
    <property type="molecule type" value="Genomic_DNA"/>
</dbReference>
<dbReference type="AlphaFoldDB" id="A0A8H4LDS4"/>
<gene>
    <name evidence="1" type="ORF">FALBO_6006</name>
</gene>
<keyword evidence="2" id="KW-1185">Reference proteome</keyword>
<evidence type="ECO:0000313" key="2">
    <source>
        <dbReference type="Proteomes" id="UP000554235"/>
    </source>
</evidence>
<protein>
    <submittedName>
        <fullName evidence="1">Uncharacterized protein</fullName>
    </submittedName>
</protein>
<sequence length="117" mass="13619">MSWRGHLPPIEFSRDELEQLALGSLGRMGFDDPDVLDRMQQITIRDLEALSREDHFRWMSYERVGIHWDMDMVGIHSFWDPATGTMKDALCAIVSWATEALEEHWNIIGRFEAALKD</sequence>
<proteinExistence type="predicted"/>
<accession>A0A8H4LDS4</accession>